<evidence type="ECO:0000313" key="9">
    <source>
        <dbReference type="RefSeq" id="XP_009775977.1"/>
    </source>
</evidence>
<evidence type="ECO:0000256" key="3">
    <source>
        <dbReference type="ARBA" id="ARBA00022722"/>
    </source>
</evidence>
<dbReference type="AlphaFoldDB" id="A0A1U7W7I1"/>
<dbReference type="PANTHER" id="PTHR48475:SF1">
    <property type="entry name" value="RNASE H TYPE-1 DOMAIN-CONTAINING PROTEIN"/>
    <property type="match status" value="1"/>
</dbReference>
<name>A0A1U7W7I1_NICSY</name>
<keyword evidence="2" id="KW-0548">Nucleotidyltransferase</keyword>
<dbReference type="PANTHER" id="PTHR48475">
    <property type="entry name" value="RIBONUCLEASE H"/>
    <property type="match status" value="1"/>
</dbReference>
<dbReference type="STRING" id="4096.A0A1U7W7I1"/>
<dbReference type="InterPro" id="IPR002156">
    <property type="entry name" value="RNaseH_domain"/>
</dbReference>
<evidence type="ECO:0000256" key="6">
    <source>
        <dbReference type="ARBA" id="ARBA00022918"/>
    </source>
</evidence>
<dbReference type="GO" id="GO:0003676">
    <property type="term" value="F:nucleic acid binding"/>
    <property type="evidence" value="ECO:0007669"/>
    <property type="project" value="InterPro"/>
</dbReference>
<evidence type="ECO:0000256" key="4">
    <source>
        <dbReference type="ARBA" id="ARBA00022759"/>
    </source>
</evidence>
<keyword evidence="6" id="KW-0695">RNA-directed DNA polymerase</keyword>
<accession>A0A1U7W7I1</accession>
<evidence type="ECO:0000313" key="8">
    <source>
        <dbReference type="Proteomes" id="UP000189701"/>
    </source>
</evidence>
<evidence type="ECO:0000259" key="7">
    <source>
        <dbReference type="PROSITE" id="PS50879"/>
    </source>
</evidence>
<dbReference type="GeneID" id="104225811"/>
<reference evidence="8" key="1">
    <citation type="journal article" date="2013" name="Genome Biol.">
        <title>Reference genomes and transcriptomes of Nicotiana sylvestris and Nicotiana tomentosiformis.</title>
        <authorList>
            <person name="Sierro N."/>
            <person name="Battey J.N."/>
            <person name="Ouadi S."/>
            <person name="Bovet L."/>
            <person name="Goepfert S."/>
            <person name="Bakaher N."/>
            <person name="Peitsch M.C."/>
            <person name="Ivanov N.V."/>
        </authorList>
    </citation>
    <scope>NUCLEOTIDE SEQUENCE [LARGE SCALE GENOMIC DNA]</scope>
</reference>
<dbReference type="SUPFAM" id="SSF53098">
    <property type="entry name" value="Ribonuclease H-like"/>
    <property type="match status" value="1"/>
</dbReference>
<dbReference type="GO" id="GO:0003964">
    <property type="term" value="F:RNA-directed DNA polymerase activity"/>
    <property type="evidence" value="ECO:0007669"/>
    <property type="project" value="UniProtKB-KW"/>
</dbReference>
<dbReference type="Gene3D" id="3.30.420.10">
    <property type="entry name" value="Ribonuclease H-like superfamily/Ribonuclease H"/>
    <property type="match status" value="1"/>
</dbReference>
<reference evidence="9" key="2">
    <citation type="submission" date="2025-08" db="UniProtKB">
        <authorList>
            <consortium name="RefSeq"/>
        </authorList>
    </citation>
    <scope>IDENTIFICATION</scope>
    <source>
        <tissue evidence="9">Leaf</tissue>
    </source>
</reference>
<proteinExistence type="predicted"/>
<organism evidence="8 9">
    <name type="scientific">Nicotiana sylvestris</name>
    <name type="common">Wood tobacco</name>
    <name type="synonym">South American tobacco</name>
    <dbReference type="NCBI Taxonomy" id="4096"/>
    <lineage>
        <taxon>Eukaryota</taxon>
        <taxon>Viridiplantae</taxon>
        <taxon>Streptophyta</taxon>
        <taxon>Embryophyta</taxon>
        <taxon>Tracheophyta</taxon>
        <taxon>Spermatophyta</taxon>
        <taxon>Magnoliopsida</taxon>
        <taxon>eudicotyledons</taxon>
        <taxon>Gunneridae</taxon>
        <taxon>Pentapetalae</taxon>
        <taxon>asterids</taxon>
        <taxon>lamiids</taxon>
        <taxon>Solanales</taxon>
        <taxon>Solanaceae</taxon>
        <taxon>Nicotianoideae</taxon>
        <taxon>Nicotianeae</taxon>
        <taxon>Nicotiana</taxon>
    </lineage>
</organism>
<dbReference type="eggNOG" id="KOG0017">
    <property type="taxonomic scope" value="Eukaryota"/>
</dbReference>
<sequence>MNYTPVEKICLALLYAIKKLRHYFEAYTIKLISRADPMKFVMTRSVLFGHLTRWSILFNQYEITYTPQKAVKGQELANFLADHPLPTEWELSDEFPDKDVLFIEEFPPWKMFFNGFARRNSTGAGVGLISLERQVLPLSFVLDETCSINAAEYQALIFCLEMAIEIKILQLEIYSDSKLIINQLLGSYEVKKEDLLPYHQYASGLLEKFDQVFLNHFPREENRKADALANLATTMALGENESTKAVYQIHPVADGRKPSVGLPTR</sequence>
<gene>
    <name evidence="9" type="primary">LOC104225811</name>
</gene>
<feature type="domain" description="RNase H type-1" evidence="7">
    <location>
        <begin position="105"/>
        <end position="234"/>
    </location>
</feature>
<dbReference type="RefSeq" id="XP_009775977.1">
    <property type="nucleotide sequence ID" value="XM_009777675.1"/>
</dbReference>
<keyword evidence="4" id="KW-0255">Endonuclease</keyword>
<dbReference type="PROSITE" id="PS50879">
    <property type="entry name" value="RNASE_H_1"/>
    <property type="match status" value="1"/>
</dbReference>
<dbReference type="Pfam" id="PF17917">
    <property type="entry name" value="RT_RNaseH"/>
    <property type="match status" value="1"/>
</dbReference>
<dbReference type="InterPro" id="IPR012337">
    <property type="entry name" value="RNaseH-like_sf"/>
</dbReference>
<evidence type="ECO:0000256" key="1">
    <source>
        <dbReference type="ARBA" id="ARBA00022679"/>
    </source>
</evidence>
<dbReference type="OrthoDB" id="1933881at2759"/>
<dbReference type="Pfam" id="PF13456">
    <property type="entry name" value="RVT_3"/>
    <property type="match status" value="1"/>
</dbReference>
<dbReference type="InterPro" id="IPR041373">
    <property type="entry name" value="RT_RNaseH"/>
</dbReference>
<dbReference type="InterPro" id="IPR036397">
    <property type="entry name" value="RNaseH_sf"/>
</dbReference>
<dbReference type="CDD" id="cd09279">
    <property type="entry name" value="RNase_HI_like"/>
    <property type="match status" value="1"/>
</dbReference>
<dbReference type="KEGG" id="nsy:104225811"/>
<dbReference type="GO" id="GO:0004523">
    <property type="term" value="F:RNA-DNA hybrid ribonuclease activity"/>
    <property type="evidence" value="ECO:0007669"/>
    <property type="project" value="InterPro"/>
</dbReference>
<evidence type="ECO:0000256" key="2">
    <source>
        <dbReference type="ARBA" id="ARBA00022695"/>
    </source>
</evidence>
<keyword evidence="5" id="KW-0378">Hydrolase</keyword>
<keyword evidence="8" id="KW-1185">Reference proteome</keyword>
<keyword evidence="3" id="KW-0540">Nuclease</keyword>
<evidence type="ECO:0000256" key="5">
    <source>
        <dbReference type="ARBA" id="ARBA00022801"/>
    </source>
</evidence>
<keyword evidence="1" id="KW-0808">Transferase</keyword>
<dbReference type="Proteomes" id="UP000189701">
    <property type="component" value="Unplaced"/>
</dbReference>
<protein>
    <submittedName>
        <fullName evidence="9">Uncharacterized protein LOC104225811</fullName>
    </submittedName>
</protein>